<evidence type="ECO:0000313" key="2">
    <source>
        <dbReference type="EMBL" id="JAE19091.1"/>
    </source>
</evidence>
<accession>A0A0A9G982</accession>
<feature type="region of interest" description="Disordered" evidence="1">
    <location>
        <begin position="45"/>
        <end position="77"/>
    </location>
</feature>
<organism evidence="2">
    <name type="scientific">Arundo donax</name>
    <name type="common">Giant reed</name>
    <name type="synonym">Donax arundinaceus</name>
    <dbReference type="NCBI Taxonomy" id="35708"/>
    <lineage>
        <taxon>Eukaryota</taxon>
        <taxon>Viridiplantae</taxon>
        <taxon>Streptophyta</taxon>
        <taxon>Embryophyta</taxon>
        <taxon>Tracheophyta</taxon>
        <taxon>Spermatophyta</taxon>
        <taxon>Magnoliopsida</taxon>
        <taxon>Liliopsida</taxon>
        <taxon>Poales</taxon>
        <taxon>Poaceae</taxon>
        <taxon>PACMAD clade</taxon>
        <taxon>Arundinoideae</taxon>
        <taxon>Arundineae</taxon>
        <taxon>Arundo</taxon>
    </lineage>
</organism>
<sequence length="77" mass="8511">MSLPVSPCSSPLRQFKQSNWSCLPSPPHPTFSSGAVYNTLSYAQNQTRRSPTPAISDPWLDVGQTKLQSPYGSPKRF</sequence>
<protein>
    <submittedName>
        <fullName evidence="2">Uncharacterized protein</fullName>
    </submittedName>
</protein>
<dbReference type="EMBL" id="GBRH01178805">
    <property type="protein sequence ID" value="JAE19091.1"/>
    <property type="molecule type" value="Transcribed_RNA"/>
</dbReference>
<dbReference type="AlphaFoldDB" id="A0A0A9G982"/>
<proteinExistence type="predicted"/>
<evidence type="ECO:0000256" key="1">
    <source>
        <dbReference type="SAM" id="MobiDB-lite"/>
    </source>
</evidence>
<reference evidence="2" key="1">
    <citation type="submission" date="2014-09" db="EMBL/GenBank/DDBJ databases">
        <authorList>
            <person name="Magalhaes I.L.F."/>
            <person name="Oliveira U."/>
            <person name="Santos F.R."/>
            <person name="Vidigal T.H.D.A."/>
            <person name="Brescovit A.D."/>
            <person name="Santos A.J."/>
        </authorList>
    </citation>
    <scope>NUCLEOTIDE SEQUENCE</scope>
    <source>
        <tissue evidence="2">Shoot tissue taken approximately 20 cm above the soil surface</tissue>
    </source>
</reference>
<name>A0A0A9G982_ARUDO</name>
<reference evidence="2" key="2">
    <citation type="journal article" date="2015" name="Data Brief">
        <title>Shoot transcriptome of the giant reed, Arundo donax.</title>
        <authorList>
            <person name="Barrero R.A."/>
            <person name="Guerrero F.D."/>
            <person name="Moolhuijzen P."/>
            <person name="Goolsby J.A."/>
            <person name="Tidwell J."/>
            <person name="Bellgard S.E."/>
            <person name="Bellgard M.I."/>
        </authorList>
    </citation>
    <scope>NUCLEOTIDE SEQUENCE</scope>
    <source>
        <tissue evidence="2">Shoot tissue taken approximately 20 cm above the soil surface</tissue>
    </source>
</reference>